<dbReference type="InterPro" id="IPR058240">
    <property type="entry name" value="rSAM_sf"/>
</dbReference>
<keyword evidence="7" id="KW-0342">GTP-binding</keyword>
<dbReference type="GO" id="GO:0046872">
    <property type="term" value="F:metal ion binding"/>
    <property type="evidence" value="ECO:0007669"/>
    <property type="project" value="UniProtKB-KW"/>
</dbReference>
<sequence length="310" mass="35969">MRDGFSREIEYLRFSITERCNFFCRYCRTRDVCACDTDAGELTKQDVFRIISAFKKLGIKKLRLTGGEPFLRNDVFDIIDFAYDLGIQNINVTTNGFLHDDCIQRIIESRLSGVNISLDTLDRQKYRELTGVDGFDVVVNAIQTLSRFKRVKLNAVLLKTINFDEVEDLILFAKDNNAVIRFIELMPIGVANRIFEREFVSTQDVLKRFKHFQRIEDREKSVAEYYYIKDFDSVVGFINAVSDHFCSRCNKVRVSAKGILYNCLFDEDGLDLKEHFGSEDVLAERIKQFVMKKKFERSATTNSMMFKIGG</sequence>
<keyword evidence="1" id="KW-0004">4Fe-4S</keyword>
<dbReference type="EMBL" id="FOXR01000003">
    <property type="protein sequence ID" value="SFP73903.1"/>
    <property type="molecule type" value="Genomic_DNA"/>
</dbReference>
<dbReference type="GO" id="GO:0061798">
    <property type="term" value="F:GTP 3',8'-cyclase activity"/>
    <property type="evidence" value="ECO:0007669"/>
    <property type="project" value="TreeGrafter"/>
</dbReference>
<evidence type="ECO:0000256" key="1">
    <source>
        <dbReference type="ARBA" id="ARBA00022485"/>
    </source>
</evidence>
<evidence type="ECO:0000256" key="4">
    <source>
        <dbReference type="ARBA" id="ARBA00022741"/>
    </source>
</evidence>
<evidence type="ECO:0000256" key="6">
    <source>
        <dbReference type="ARBA" id="ARBA00023014"/>
    </source>
</evidence>
<dbReference type="CDD" id="cd01335">
    <property type="entry name" value="Radical_SAM"/>
    <property type="match status" value="1"/>
</dbReference>
<keyword evidence="4" id="KW-0547">Nucleotide-binding</keyword>
<dbReference type="OrthoDB" id="9763993at2"/>
<dbReference type="SFLD" id="SFLDS00029">
    <property type="entry name" value="Radical_SAM"/>
    <property type="match status" value="1"/>
</dbReference>
<evidence type="ECO:0000313" key="12">
    <source>
        <dbReference type="Proteomes" id="UP000198577"/>
    </source>
</evidence>
<reference evidence="11 12" key="1">
    <citation type="submission" date="2016-10" db="EMBL/GenBank/DDBJ databases">
        <authorList>
            <person name="de Groot N.N."/>
        </authorList>
    </citation>
    <scope>NUCLEOTIDE SEQUENCE [LARGE SCALE GENOMIC DNA]</scope>
    <source>
        <strain evidence="11 12">DSM 20678</strain>
    </source>
</reference>
<organism evidence="11 12">
    <name type="scientific">Caldicoprobacter faecalis</name>
    <dbReference type="NCBI Taxonomy" id="937334"/>
    <lineage>
        <taxon>Bacteria</taxon>
        <taxon>Bacillati</taxon>
        <taxon>Bacillota</taxon>
        <taxon>Clostridia</taxon>
        <taxon>Caldicoprobacterales</taxon>
        <taxon>Caldicoprobacteraceae</taxon>
        <taxon>Caldicoprobacter</taxon>
    </lineage>
</organism>
<evidence type="ECO:0000256" key="2">
    <source>
        <dbReference type="ARBA" id="ARBA00022691"/>
    </source>
</evidence>
<dbReference type="GO" id="GO:0051539">
    <property type="term" value="F:4 iron, 4 sulfur cluster binding"/>
    <property type="evidence" value="ECO:0007669"/>
    <property type="project" value="UniProtKB-KW"/>
</dbReference>
<dbReference type="Proteomes" id="UP000198577">
    <property type="component" value="Unassembled WGS sequence"/>
</dbReference>
<evidence type="ECO:0000256" key="5">
    <source>
        <dbReference type="ARBA" id="ARBA00023004"/>
    </source>
</evidence>
<dbReference type="SUPFAM" id="SSF102114">
    <property type="entry name" value="Radical SAM enzymes"/>
    <property type="match status" value="1"/>
</dbReference>
<evidence type="ECO:0000256" key="9">
    <source>
        <dbReference type="ARBA" id="ARBA00023239"/>
    </source>
</evidence>
<evidence type="ECO:0000259" key="10">
    <source>
        <dbReference type="PROSITE" id="PS51918"/>
    </source>
</evidence>
<keyword evidence="9" id="KW-0456">Lyase</keyword>
<dbReference type="GO" id="GO:0061799">
    <property type="term" value="F:cyclic pyranopterin monophosphate synthase activity"/>
    <property type="evidence" value="ECO:0007669"/>
    <property type="project" value="TreeGrafter"/>
</dbReference>
<protein>
    <submittedName>
        <fullName evidence="11">Cyclic pyranopterin phosphate synthase</fullName>
    </submittedName>
</protein>
<dbReference type="SFLD" id="SFLDG01067">
    <property type="entry name" value="SPASM/twitch_domain_containing"/>
    <property type="match status" value="1"/>
</dbReference>
<evidence type="ECO:0000313" key="11">
    <source>
        <dbReference type="EMBL" id="SFP73903.1"/>
    </source>
</evidence>
<dbReference type="GO" id="GO:0006777">
    <property type="term" value="P:Mo-molybdopterin cofactor biosynthetic process"/>
    <property type="evidence" value="ECO:0007669"/>
    <property type="project" value="UniProtKB-KW"/>
</dbReference>
<proteinExistence type="predicted"/>
<dbReference type="Pfam" id="PF06463">
    <property type="entry name" value="Mob_synth_C"/>
    <property type="match status" value="1"/>
</dbReference>
<evidence type="ECO:0000256" key="8">
    <source>
        <dbReference type="ARBA" id="ARBA00023150"/>
    </source>
</evidence>
<dbReference type="SMART" id="SM00729">
    <property type="entry name" value="Elp3"/>
    <property type="match status" value="1"/>
</dbReference>
<keyword evidence="6" id="KW-0411">Iron-sulfur</keyword>
<keyword evidence="2" id="KW-0949">S-adenosyl-L-methionine</keyword>
<dbReference type="RefSeq" id="WP_092281905.1">
    <property type="nucleotide sequence ID" value="NZ_FOXR01000003.1"/>
</dbReference>
<feature type="domain" description="Radical SAM core" evidence="10">
    <location>
        <begin position="4"/>
        <end position="232"/>
    </location>
</feature>
<gene>
    <name evidence="11" type="ORF">SAMN05444406_10343</name>
</gene>
<keyword evidence="8" id="KW-0501">Molybdenum cofactor biosynthesis</keyword>
<dbReference type="Pfam" id="PF04055">
    <property type="entry name" value="Radical_SAM"/>
    <property type="match status" value="1"/>
</dbReference>
<dbReference type="InterPro" id="IPR007197">
    <property type="entry name" value="rSAM"/>
</dbReference>
<dbReference type="InterPro" id="IPR010505">
    <property type="entry name" value="MoaA_twitch"/>
</dbReference>
<dbReference type="SFLD" id="SFLDG01383">
    <property type="entry name" value="cyclic_pyranopterin_phosphate"/>
    <property type="match status" value="1"/>
</dbReference>
<dbReference type="PANTHER" id="PTHR22960:SF0">
    <property type="entry name" value="MOLYBDENUM COFACTOR BIOSYNTHESIS PROTEIN 1"/>
    <property type="match status" value="1"/>
</dbReference>
<dbReference type="CDD" id="cd21117">
    <property type="entry name" value="Twitch_MoaA"/>
    <property type="match status" value="1"/>
</dbReference>
<keyword evidence="5" id="KW-0408">Iron</keyword>
<dbReference type="InterPro" id="IPR050105">
    <property type="entry name" value="MoCo_biosynth_MoaA/MoaC"/>
</dbReference>
<accession>A0A1I5ST36</accession>
<keyword evidence="12" id="KW-1185">Reference proteome</keyword>
<dbReference type="InterPro" id="IPR013785">
    <property type="entry name" value="Aldolase_TIM"/>
</dbReference>
<dbReference type="STRING" id="937334.SAMN05444406_10343"/>
<keyword evidence="3" id="KW-0479">Metal-binding</keyword>
<dbReference type="InterPro" id="IPR040064">
    <property type="entry name" value="MoaA-like"/>
</dbReference>
<dbReference type="AlphaFoldDB" id="A0A1I5ST36"/>
<dbReference type="PROSITE" id="PS51918">
    <property type="entry name" value="RADICAL_SAM"/>
    <property type="match status" value="1"/>
</dbReference>
<evidence type="ECO:0000256" key="3">
    <source>
        <dbReference type="ARBA" id="ARBA00022723"/>
    </source>
</evidence>
<dbReference type="Gene3D" id="3.20.20.70">
    <property type="entry name" value="Aldolase class I"/>
    <property type="match status" value="1"/>
</dbReference>
<name>A0A1I5ST36_9FIRM</name>
<dbReference type="InterPro" id="IPR006638">
    <property type="entry name" value="Elp3/MiaA/NifB-like_rSAM"/>
</dbReference>
<dbReference type="SFLD" id="SFLDG01386">
    <property type="entry name" value="main_SPASM_domain-containing"/>
    <property type="match status" value="1"/>
</dbReference>
<dbReference type="GO" id="GO:0005525">
    <property type="term" value="F:GTP binding"/>
    <property type="evidence" value="ECO:0007669"/>
    <property type="project" value="UniProtKB-KW"/>
</dbReference>
<evidence type="ECO:0000256" key="7">
    <source>
        <dbReference type="ARBA" id="ARBA00023134"/>
    </source>
</evidence>
<dbReference type="PANTHER" id="PTHR22960">
    <property type="entry name" value="MOLYBDOPTERIN COFACTOR SYNTHESIS PROTEIN A"/>
    <property type="match status" value="1"/>
</dbReference>